<sequence>MRVQLYINAEEQTSLYIEPSKTKAADVHLYEKETICGETEFETGFQLWANDEGEVNHKVKLHVMLGENDEQAMMWIDSRKTEIVEIHFTETEKRCSNKTRFDLSIRLRSANAANAKLMTQGVSFSGNQPIPSSSPFTKNGSFRVSFNNSFDERTVDLLVHSSDRIEQVKHSIARIINKKYDELRFIYDSKQLEDGHTISDYNIQKDSLIRIIYRLCGC</sequence>
<dbReference type="PANTHER" id="PTHR10666">
    <property type="entry name" value="UBIQUITIN"/>
    <property type="match status" value="1"/>
</dbReference>
<dbReference type="PROSITE" id="PS50053">
    <property type="entry name" value="UBIQUITIN_2"/>
    <property type="match status" value="1"/>
</dbReference>
<protein>
    <submittedName>
        <fullName evidence="3 4">Ubiquitin-like domain-containing protein</fullName>
    </submittedName>
</protein>
<evidence type="ECO:0000313" key="2">
    <source>
        <dbReference type="Proteomes" id="UP000887575"/>
    </source>
</evidence>
<evidence type="ECO:0000259" key="1">
    <source>
        <dbReference type="PROSITE" id="PS50053"/>
    </source>
</evidence>
<dbReference type="Gene3D" id="3.10.20.90">
    <property type="entry name" value="Phosphatidylinositol 3-kinase Catalytic Subunit, Chain A, domain 1"/>
    <property type="match status" value="1"/>
</dbReference>
<dbReference type="WBParaSite" id="MBELARI_LOCUS19653">
    <property type="protein sequence ID" value="MBELARI_LOCUS19653"/>
    <property type="gene ID" value="MBELARI_LOCUS19653"/>
</dbReference>
<organism evidence="2 3">
    <name type="scientific">Mesorhabditis belari</name>
    <dbReference type="NCBI Taxonomy" id="2138241"/>
    <lineage>
        <taxon>Eukaryota</taxon>
        <taxon>Metazoa</taxon>
        <taxon>Ecdysozoa</taxon>
        <taxon>Nematoda</taxon>
        <taxon>Chromadorea</taxon>
        <taxon>Rhabditida</taxon>
        <taxon>Rhabditina</taxon>
        <taxon>Rhabditomorpha</taxon>
        <taxon>Rhabditoidea</taxon>
        <taxon>Rhabditidae</taxon>
        <taxon>Mesorhabditinae</taxon>
        <taxon>Mesorhabditis</taxon>
    </lineage>
</organism>
<reference evidence="3 4" key="1">
    <citation type="submission" date="2024-02" db="UniProtKB">
        <authorList>
            <consortium name="WormBaseParasite"/>
        </authorList>
    </citation>
    <scope>IDENTIFICATION</scope>
</reference>
<accession>A0AAF3EZL1</accession>
<dbReference type="Pfam" id="PF00240">
    <property type="entry name" value="ubiquitin"/>
    <property type="match status" value="1"/>
</dbReference>
<proteinExistence type="predicted"/>
<name>A0AAF3EZL1_9BILA</name>
<dbReference type="Proteomes" id="UP000887575">
    <property type="component" value="Unassembled WGS sequence"/>
</dbReference>
<evidence type="ECO:0000313" key="3">
    <source>
        <dbReference type="WBParaSite" id="MBELARI_LOCUS19653"/>
    </source>
</evidence>
<dbReference type="InterPro" id="IPR000626">
    <property type="entry name" value="Ubiquitin-like_dom"/>
</dbReference>
<feature type="domain" description="Ubiquitin-like" evidence="1">
    <location>
        <begin position="142"/>
        <end position="218"/>
    </location>
</feature>
<evidence type="ECO:0000313" key="4">
    <source>
        <dbReference type="WBParaSite" id="MBELARI_LOCUS3083.1"/>
    </source>
</evidence>
<dbReference type="PRINTS" id="PR00348">
    <property type="entry name" value="UBIQUITIN"/>
</dbReference>
<dbReference type="InterPro" id="IPR029071">
    <property type="entry name" value="Ubiquitin-like_domsf"/>
</dbReference>
<dbReference type="SUPFAM" id="SSF54236">
    <property type="entry name" value="Ubiquitin-like"/>
    <property type="match status" value="1"/>
</dbReference>
<dbReference type="SMART" id="SM00213">
    <property type="entry name" value="UBQ"/>
    <property type="match status" value="1"/>
</dbReference>
<dbReference type="InterPro" id="IPR019956">
    <property type="entry name" value="Ubiquitin_dom"/>
</dbReference>
<dbReference type="InterPro" id="IPR050158">
    <property type="entry name" value="Ubiquitin_ubiquitin-like"/>
</dbReference>
<keyword evidence="2" id="KW-1185">Reference proteome</keyword>
<dbReference type="AlphaFoldDB" id="A0AAF3EZL1"/>
<dbReference type="WBParaSite" id="MBELARI_LOCUS3083.1">
    <property type="protein sequence ID" value="MBELARI_LOCUS3083.1"/>
    <property type="gene ID" value="MBELARI_LOCUS3083"/>
</dbReference>